<dbReference type="PATRIC" id="fig|1339280.3.peg.3848"/>
<dbReference type="GO" id="GO:0007154">
    <property type="term" value="P:cell communication"/>
    <property type="evidence" value="ECO:0007669"/>
    <property type="project" value="InterPro"/>
</dbReference>
<organism evidence="5 6">
    <name type="scientific">Bacteroides fragilis str. 2-F-2 #4</name>
    <dbReference type="NCBI Taxonomy" id="1339280"/>
    <lineage>
        <taxon>Bacteria</taxon>
        <taxon>Pseudomonadati</taxon>
        <taxon>Bacteroidota</taxon>
        <taxon>Bacteroidia</taxon>
        <taxon>Bacteroidales</taxon>
        <taxon>Bacteroidaceae</taxon>
        <taxon>Bacteroides</taxon>
    </lineage>
</organism>
<sequence length="820" mass="88177">MKKTRIHRVWILFLLGIMACLQVRAQYMPVVFDKKYGDKNQIQLVCPLAGDEVAMVGKEGQKYNLTWIGREGEVLFSLPLAGFTAVNELTELEDNRILLVGQSAVMNTKGRKDNVTLSGRAVILDRSGHIVTNIYAGGQGSELMKGALLRSGSLILSGMEPKGGNSRQGILMKVDKSGRVIYQYKNAGSGYCDQFEVLGNTTEYICAAFSGDKEKEQTTVVRLDDKGKPYYVTVIPAKRFIVTGMNANINDGSVIVTGNSSTDGGIIYKIRPEGDIVFAKTLIPANQGSVMLNQLQVARNGNILVGGSGSKGYYALLRNDGTALYSGTSNGGVRGVGMNRTTGESVVTTYDVNARRGTFVRILPTGKAEFDRTIDGNFDKVKVTNNGEVLLLSSDEGRVCMYSATGEKEFDRYVTDNKPTVYRQALTASSGELLFLGSGSRLVKLGHGLYVSDVKITKPVNGTATAVFTVTLTGYATTKEGAPVPVSVGYATREASATTANNFTPVKGKLSFTPSRGTADRYLVKQDIEVPVKANDLIEGVKDFELLLSDVQQSYLVKPVGKAVIEDQQAVVKLVRTERGEEGSKDILYELGLFKTDGTPLTNATGANIIVDGIYGEGTADALDFDMGLTPRVIFANGSQKSSFNVRTLEDTRYELPKTVVVNFNKVHSLSGSNVAFDGELLSCSGIVVDQPARLAIASLGDHRVNNNVVSGFFTVSLLRASDGALLTNATGSDIIVNCVTLPDATAKEGKDFVFTNLHDLRISGDGNHSSANVNGVVLFTTDTSEKQVKLKIKSVNQPTGAQPISVSDAERTAEFTIRK</sequence>
<evidence type="ECO:0000259" key="4">
    <source>
        <dbReference type="Pfam" id="PF03160"/>
    </source>
</evidence>
<name>A0A015ZET3_BACFG</name>
<proteinExistence type="predicted"/>
<dbReference type="SUPFAM" id="SSF50998">
    <property type="entry name" value="Quinoprotein alcohol dehydrogenase-like"/>
    <property type="match status" value="1"/>
</dbReference>
<evidence type="ECO:0000256" key="3">
    <source>
        <dbReference type="ARBA" id="ARBA00022837"/>
    </source>
</evidence>
<evidence type="ECO:0000313" key="5">
    <source>
        <dbReference type="EMBL" id="EXZ42882.1"/>
    </source>
</evidence>
<dbReference type="InterPro" id="IPR011047">
    <property type="entry name" value="Quinoprotein_ADH-like_sf"/>
</dbReference>
<dbReference type="PROSITE" id="PS51257">
    <property type="entry name" value="PROKAR_LIPOPROTEIN"/>
    <property type="match status" value="1"/>
</dbReference>
<protein>
    <submittedName>
        <fullName evidence="5">Calx-beta domain protein</fullName>
    </submittedName>
</protein>
<gene>
    <name evidence="5" type="ORF">M076_4019</name>
</gene>
<dbReference type="InterPro" id="IPR003644">
    <property type="entry name" value="Calx_beta"/>
</dbReference>
<dbReference type="Proteomes" id="UP000022272">
    <property type="component" value="Unassembled WGS sequence"/>
</dbReference>
<keyword evidence="3" id="KW-0106">Calcium</keyword>
<dbReference type="GO" id="GO:0016020">
    <property type="term" value="C:membrane"/>
    <property type="evidence" value="ECO:0007669"/>
    <property type="project" value="InterPro"/>
</dbReference>
<evidence type="ECO:0000256" key="2">
    <source>
        <dbReference type="ARBA" id="ARBA00022737"/>
    </source>
</evidence>
<dbReference type="InterPro" id="IPR038081">
    <property type="entry name" value="CalX-like_sf"/>
</dbReference>
<comment type="caution">
    <text evidence="5">The sequence shown here is derived from an EMBL/GenBank/DDBJ whole genome shotgun (WGS) entry which is preliminary data.</text>
</comment>
<keyword evidence="1" id="KW-0732">Signal</keyword>
<evidence type="ECO:0000256" key="1">
    <source>
        <dbReference type="ARBA" id="ARBA00022729"/>
    </source>
</evidence>
<dbReference type="SUPFAM" id="SSF141072">
    <property type="entry name" value="CalX-like"/>
    <property type="match status" value="2"/>
</dbReference>
<accession>A0A015ZET3</accession>
<keyword evidence="2" id="KW-0677">Repeat</keyword>
<feature type="domain" description="Calx-beta" evidence="4">
    <location>
        <begin position="485"/>
        <end position="559"/>
    </location>
</feature>
<evidence type="ECO:0000313" key="6">
    <source>
        <dbReference type="Proteomes" id="UP000022272"/>
    </source>
</evidence>
<dbReference type="Pfam" id="PF03160">
    <property type="entry name" value="Calx-beta"/>
    <property type="match status" value="1"/>
</dbReference>
<dbReference type="AlphaFoldDB" id="A0A015ZET3"/>
<dbReference type="EMBL" id="JGDM01000089">
    <property type="protein sequence ID" value="EXZ42882.1"/>
    <property type="molecule type" value="Genomic_DNA"/>
</dbReference>
<dbReference type="Gene3D" id="2.60.40.2030">
    <property type="match status" value="1"/>
</dbReference>
<reference evidence="5 6" key="1">
    <citation type="submission" date="2014-02" db="EMBL/GenBank/DDBJ databases">
        <authorList>
            <person name="Sears C."/>
            <person name="Carroll K."/>
            <person name="Sack B.R."/>
            <person name="Qadri F."/>
            <person name="Myers L.L."/>
            <person name="Chung G.-T."/>
            <person name="Escheverria P."/>
            <person name="Fraser C.M."/>
            <person name="Sadzewicz L."/>
            <person name="Shefchek K.A."/>
            <person name="Tallon L."/>
            <person name="Das S.P."/>
            <person name="Daugherty S."/>
            <person name="Mongodin E.F."/>
        </authorList>
    </citation>
    <scope>NUCLEOTIDE SEQUENCE [LARGE SCALE GENOMIC DNA]</scope>
    <source>
        <strain evidence="5 6">2-F-2 #4</strain>
    </source>
</reference>
<dbReference type="RefSeq" id="WP_005799114.1">
    <property type="nucleotide sequence ID" value="NZ_JGDM01000089.1"/>
</dbReference>